<accession>A0AAW1BGR9</accession>
<sequence length="78" mass="9159">MNVSIRVSLKFQQKKLLKMTVSQALCHSVSVNGLLQQHQVKPSHQRRDLLIKLQYIFLMTSQFHQSLSFESQIYLELD</sequence>
<gene>
    <name evidence="1" type="ORF">NXF25_012004</name>
</gene>
<organism evidence="1 2">
    <name type="scientific">Crotalus adamanteus</name>
    <name type="common">Eastern diamondback rattlesnake</name>
    <dbReference type="NCBI Taxonomy" id="8729"/>
    <lineage>
        <taxon>Eukaryota</taxon>
        <taxon>Metazoa</taxon>
        <taxon>Chordata</taxon>
        <taxon>Craniata</taxon>
        <taxon>Vertebrata</taxon>
        <taxon>Euteleostomi</taxon>
        <taxon>Lepidosauria</taxon>
        <taxon>Squamata</taxon>
        <taxon>Bifurcata</taxon>
        <taxon>Unidentata</taxon>
        <taxon>Episquamata</taxon>
        <taxon>Toxicofera</taxon>
        <taxon>Serpentes</taxon>
        <taxon>Colubroidea</taxon>
        <taxon>Viperidae</taxon>
        <taxon>Crotalinae</taxon>
        <taxon>Crotalus</taxon>
    </lineage>
</organism>
<dbReference type="AlphaFoldDB" id="A0AAW1BGR9"/>
<comment type="caution">
    <text evidence="1">The sequence shown here is derived from an EMBL/GenBank/DDBJ whole genome shotgun (WGS) entry which is preliminary data.</text>
</comment>
<evidence type="ECO:0000313" key="1">
    <source>
        <dbReference type="EMBL" id="KAK9401290.1"/>
    </source>
</evidence>
<name>A0AAW1BGR9_CROAD</name>
<dbReference type="EMBL" id="JAOTOJ010000005">
    <property type="protein sequence ID" value="KAK9401290.1"/>
    <property type="molecule type" value="Genomic_DNA"/>
</dbReference>
<evidence type="ECO:0000313" key="2">
    <source>
        <dbReference type="Proteomes" id="UP001474421"/>
    </source>
</evidence>
<keyword evidence="2" id="KW-1185">Reference proteome</keyword>
<dbReference type="Proteomes" id="UP001474421">
    <property type="component" value="Unassembled WGS sequence"/>
</dbReference>
<reference evidence="1 2" key="1">
    <citation type="journal article" date="2024" name="Proc. Natl. Acad. Sci. U.S.A.">
        <title>The genetic regulatory architecture and epigenomic basis for age-related changes in rattlesnake venom.</title>
        <authorList>
            <person name="Hogan M.P."/>
            <person name="Holding M.L."/>
            <person name="Nystrom G.S."/>
            <person name="Colston T.J."/>
            <person name="Bartlett D.A."/>
            <person name="Mason A.J."/>
            <person name="Ellsworth S.A."/>
            <person name="Rautsaw R.M."/>
            <person name="Lawrence K.C."/>
            <person name="Strickland J.L."/>
            <person name="He B."/>
            <person name="Fraser P."/>
            <person name="Margres M.J."/>
            <person name="Gilbert D.M."/>
            <person name="Gibbs H.L."/>
            <person name="Parkinson C.L."/>
            <person name="Rokyta D.R."/>
        </authorList>
    </citation>
    <scope>NUCLEOTIDE SEQUENCE [LARGE SCALE GENOMIC DNA]</scope>
    <source>
        <strain evidence="1">DRR0105</strain>
    </source>
</reference>
<protein>
    <submittedName>
        <fullName evidence="1">Uncharacterized protein</fullName>
    </submittedName>
</protein>
<proteinExistence type="predicted"/>